<keyword evidence="1" id="KW-1133">Transmembrane helix</keyword>
<feature type="transmembrane region" description="Helical" evidence="1">
    <location>
        <begin position="123"/>
        <end position="142"/>
    </location>
</feature>
<keyword evidence="1" id="KW-0812">Transmembrane</keyword>
<feature type="transmembrane region" description="Helical" evidence="1">
    <location>
        <begin position="88"/>
        <end position="108"/>
    </location>
</feature>
<evidence type="ECO:0000313" key="2">
    <source>
        <dbReference type="WBParaSite" id="maker-PairedContig_1276-snap-gene-0.14-mRNA-1"/>
    </source>
</evidence>
<dbReference type="AlphaFoldDB" id="A0A1I8EBQ9"/>
<dbReference type="WBParaSite" id="maker-PairedContig_1276-snap-gene-0.14-mRNA-1">
    <property type="protein sequence ID" value="maker-PairedContig_1276-snap-gene-0.14-mRNA-1"/>
    <property type="gene ID" value="maker-PairedContig_1276-snap-gene-0.14"/>
</dbReference>
<accession>A0A1I8EBQ9</accession>
<name>A0A1I8EBQ9_WUCBA</name>
<proteinExistence type="predicted"/>
<reference evidence="2 3" key="1">
    <citation type="submission" date="2016-11" db="UniProtKB">
        <authorList>
            <consortium name="WormBaseParasite"/>
        </authorList>
    </citation>
    <scope>IDENTIFICATION</scope>
    <source>
        <strain evidence="2 3">pt0022</strain>
    </source>
</reference>
<evidence type="ECO:0000256" key="1">
    <source>
        <dbReference type="SAM" id="Phobius"/>
    </source>
</evidence>
<sequence length="239" mass="27264">MIKKYLCSTEDNDGTALYDCQDTLSLYRSDLYIPTKNKCQFSNSIELLILKLLPIKLPEIQISHKHLSLALLRPTFDKHRLAMTISRIIIVMLFCVNGSFKLINWIIVKKFDDVGDSLKAKHAKMFAKIIILLLLHIIAVFAEEKPFLDLKKVIRGALDVVAAVPTSPTTNYDFGNASQLTAPNGIQGIDPIIRERLSRLFHIPPDFVHRLAAQAGFIDYEPTTAKPFLNYWLEKKFFF</sequence>
<dbReference type="WBParaSite" id="maker-PairedContig_3575-snap-gene-0.9-mRNA-1">
    <property type="protein sequence ID" value="maker-PairedContig_3575-snap-gene-0.9-mRNA-1"/>
    <property type="gene ID" value="maker-PairedContig_3575-snap-gene-0.9"/>
</dbReference>
<protein>
    <submittedName>
        <fullName evidence="2 3">Uncharacterized protein</fullName>
    </submittedName>
</protein>
<keyword evidence="1" id="KW-0472">Membrane</keyword>
<evidence type="ECO:0000313" key="3">
    <source>
        <dbReference type="WBParaSite" id="maker-PairedContig_3575-snap-gene-0.9-mRNA-1"/>
    </source>
</evidence>
<organism evidence="2">
    <name type="scientific">Wuchereria bancrofti</name>
    <dbReference type="NCBI Taxonomy" id="6293"/>
    <lineage>
        <taxon>Eukaryota</taxon>
        <taxon>Metazoa</taxon>
        <taxon>Ecdysozoa</taxon>
        <taxon>Nematoda</taxon>
        <taxon>Chromadorea</taxon>
        <taxon>Rhabditida</taxon>
        <taxon>Spirurina</taxon>
        <taxon>Spiruromorpha</taxon>
        <taxon>Filarioidea</taxon>
        <taxon>Onchocercidae</taxon>
        <taxon>Wuchereria</taxon>
    </lineage>
</organism>